<dbReference type="Gene3D" id="3.30.565.10">
    <property type="entry name" value="Histidine kinase-like ATPase, C-terminal domain"/>
    <property type="match status" value="1"/>
</dbReference>
<evidence type="ECO:0008006" key="3">
    <source>
        <dbReference type="Google" id="ProtNLM"/>
    </source>
</evidence>
<evidence type="ECO:0000313" key="1">
    <source>
        <dbReference type="EMBL" id="MEJ2864113.1"/>
    </source>
</evidence>
<dbReference type="InterPro" id="IPR036890">
    <property type="entry name" value="HATPase_C_sf"/>
</dbReference>
<name>A0ABU8MCI1_9PSEU</name>
<gene>
    <name evidence="1" type="ORF">WCD58_23355</name>
</gene>
<accession>A0ABU8MCI1</accession>
<evidence type="ECO:0000313" key="2">
    <source>
        <dbReference type="Proteomes" id="UP001369736"/>
    </source>
</evidence>
<keyword evidence="2" id="KW-1185">Reference proteome</keyword>
<dbReference type="EMBL" id="JBBEGM010000010">
    <property type="protein sequence ID" value="MEJ2864113.1"/>
    <property type="molecule type" value="Genomic_DNA"/>
</dbReference>
<dbReference type="RefSeq" id="WP_337705479.1">
    <property type="nucleotide sequence ID" value="NZ_JBBEGM010000010.1"/>
</dbReference>
<dbReference type="Proteomes" id="UP001369736">
    <property type="component" value="Unassembled WGS sequence"/>
</dbReference>
<comment type="caution">
    <text evidence="1">The sequence shown here is derived from an EMBL/GenBank/DDBJ whole genome shotgun (WGS) entry which is preliminary data.</text>
</comment>
<protein>
    <recommendedName>
        <fullName evidence="3">Anti-sigma regulatory factor (Ser/Thr protein kinase)</fullName>
    </recommendedName>
</protein>
<reference evidence="1 2" key="1">
    <citation type="submission" date="2024-03" db="EMBL/GenBank/DDBJ databases">
        <title>Actinomycetospora sp. OC33-EN07, a novel actinomycete isolated from wild orchid (Aerides multiflora).</title>
        <authorList>
            <person name="Suriyachadkun C."/>
        </authorList>
    </citation>
    <scope>NUCLEOTIDE SEQUENCE [LARGE SCALE GENOMIC DNA]</scope>
    <source>
        <strain evidence="1 2">OC33-EN07</strain>
    </source>
</reference>
<organism evidence="1 2">
    <name type="scientific">Actinomycetospora flava</name>
    <dbReference type="NCBI Taxonomy" id="3129232"/>
    <lineage>
        <taxon>Bacteria</taxon>
        <taxon>Bacillati</taxon>
        <taxon>Actinomycetota</taxon>
        <taxon>Actinomycetes</taxon>
        <taxon>Pseudonocardiales</taxon>
        <taxon>Pseudonocardiaceae</taxon>
        <taxon>Actinomycetospora</taxon>
    </lineage>
</organism>
<sequence>MSHTATVGLPITSSTVRDARTITLALATAWGAPVSLEDLVLLVDDLTADVVTHAGDEASLALELSLTGGVLRVALVDGEAVRPVDDDAVPFARHWALATAWGDEPDGDGHRVWFEIGPPPGLETPHPDVSSDTIWHALERALGSPRSADGDPSAS</sequence>
<proteinExistence type="predicted"/>